<sequence length="245" mass="27404">MDALYKLFGMVFAWRFFENYMALEVIWYGPNLTSLSWLVESRGKPSGRQLESFPSREYHKLDHLKILLPVRAICTCTNNANVLGIRKIEFRGSVPTLAWRESEKLFRKTTLSTPDQDSNPDFPVIGTLVYCERGELDTVATEAVDKPPQVHPTEIRTSISPVSEVKLNTTIVLANYATEAGDDDLAALTQWKTILRNTRLPGVDLLVNFNTDDKRSKKQRFTALGAPPSASLVSAGSILSAQMLI</sequence>
<dbReference type="EMBL" id="OD000938">
    <property type="protein sequence ID" value="CAD7399924.1"/>
    <property type="molecule type" value="Genomic_DNA"/>
</dbReference>
<reference evidence="1" key="1">
    <citation type="submission" date="2020-11" db="EMBL/GenBank/DDBJ databases">
        <authorList>
            <person name="Tran Van P."/>
        </authorList>
    </citation>
    <scope>NUCLEOTIDE SEQUENCE</scope>
</reference>
<name>A0A7R9GXI2_TIMPO</name>
<organism evidence="1">
    <name type="scientific">Timema poppense</name>
    <name type="common">Walking stick</name>
    <dbReference type="NCBI Taxonomy" id="170557"/>
    <lineage>
        <taxon>Eukaryota</taxon>
        <taxon>Metazoa</taxon>
        <taxon>Ecdysozoa</taxon>
        <taxon>Arthropoda</taxon>
        <taxon>Hexapoda</taxon>
        <taxon>Insecta</taxon>
        <taxon>Pterygota</taxon>
        <taxon>Neoptera</taxon>
        <taxon>Polyneoptera</taxon>
        <taxon>Phasmatodea</taxon>
        <taxon>Timematodea</taxon>
        <taxon>Timematoidea</taxon>
        <taxon>Timematidae</taxon>
        <taxon>Timema</taxon>
    </lineage>
</organism>
<gene>
    <name evidence="1" type="ORF">TPSB3V08_LOCUS2375</name>
</gene>
<evidence type="ECO:0000313" key="1">
    <source>
        <dbReference type="EMBL" id="CAD7399924.1"/>
    </source>
</evidence>
<protein>
    <submittedName>
        <fullName evidence="1">Uncharacterized protein</fullName>
    </submittedName>
</protein>
<accession>A0A7R9GXI2</accession>
<dbReference type="AlphaFoldDB" id="A0A7R9GXI2"/>
<proteinExistence type="predicted"/>